<feature type="region of interest" description="Disordered" evidence="1">
    <location>
        <begin position="493"/>
        <end position="540"/>
    </location>
</feature>
<feature type="compositionally biased region" description="Basic residues" evidence="1">
    <location>
        <begin position="302"/>
        <end position="320"/>
    </location>
</feature>
<feature type="region of interest" description="Disordered" evidence="1">
    <location>
        <begin position="286"/>
        <end position="323"/>
    </location>
</feature>
<keyword evidence="2" id="KW-1185">Reference proteome</keyword>
<dbReference type="Proteomes" id="UP000085678">
    <property type="component" value="Unplaced"/>
</dbReference>
<reference evidence="3" key="1">
    <citation type="submission" date="2025-08" db="UniProtKB">
        <authorList>
            <consortium name="RefSeq"/>
        </authorList>
    </citation>
    <scope>IDENTIFICATION</scope>
    <source>
        <tissue evidence="3">Gonads</tissue>
    </source>
</reference>
<evidence type="ECO:0000256" key="1">
    <source>
        <dbReference type="SAM" id="MobiDB-lite"/>
    </source>
</evidence>
<dbReference type="KEGG" id="lak:106177148"/>
<feature type="region of interest" description="Disordered" evidence="1">
    <location>
        <begin position="110"/>
        <end position="194"/>
    </location>
</feature>
<feature type="compositionally biased region" description="Basic and acidic residues" evidence="1">
    <location>
        <begin position="36"/>
        <end position="56"/>
    </location>
</feature>
<sequence>MDEDERTDLILPLLFKTEAIDVLGAEHNLKVQQQLKEQKEAEEERKKKAAEARNNAERTTASGRPLRKRKAEMEAVCQEPDLKAVNLEQDMQTLVRVLEAQPQLRQFLQTVKSNKSPPSTAEQSKNPEQEEGQGIMEQSSEKDGVNPDEGKEKSSDSSADALPAEKETPTVTLQSREKTSHCSVKTPAPDQNTPMIIQSSDMEENLEEQMTNENTQNPRTKELHIQEAPRTVYKNYDLPPFPPTCSTINGFKSVLLDRRKLMSVGGQYCNNSPMVRVHLSECQATAKGNDRNSSDTTVTEGKKKRKKKSSSVTPKAKKSKKDSETNNLNFVVYEENPLTSIRETHDYKMLKARFISLFLWPALLSTIRTPELLPNEGNEWNADFVESKKTDSNKRKTKKKYACTKGIRFRKGLVKLKEEKEKMRIKTEAAMKQRSETQRKLKQFLSNRNNCSEISATSCEQQQPNGTNQSDAQEGPTQLVVLEDPNQTRTLEQNNQSNAQSHISQGESLEHSVQTLPVKSSGQGKNDGEHGPSEAGTSACVDDGMAITNEDAQKAVSVKKRPGRPRGPWIKRVWFKPGEKNTRTNSRRTSKEVALESFKDMEIDIVSVEMGVVRIFECCVHASPSCNFDNCALEIMPVIH</sequence>
<name>A0A1S3JY00_LINAN</name>
<evidence type="ECO:0000313" key="3">
    <source>
        <dbReference type="RefSeq" id="XP_013415290.1"/>
    </source>
</evidence>
<feature type="compositionally biased region" description="Polar residues" evidence="1">
    <location>
        <begin position="110"/>
        <end position="126"/>
    </location>
</feature>
<feature type="compositionally biased region" description="Basic and acidic residues" evidence="1">
    <location>
        <begin position="139"/>
        <end position="155"/>
    </location>
</feature>
<feature type="compositionally biased region" description="Polar residues" evidence="1">
    <location>
        <begin position="493"/>
        <end position="524"/>
    </location>
</feature>
<dbReference type="OrthoDB" id="6162290at2759"/>
<gene>
    <name evidence="3" type="primary">LOC106177148</name>
</gene>
<evidence type="ECO:0000313" key="2">
    <source>
        <dbReference type="Proteomes" id="UP000085678"/>
    </source>
</evidence>
<dbReference type="InParanoid" id="A0A1S3JY00"/>
<dbReference type="GeneID" id="106177148"/>
<dbReference type="RefSeq" id="XP_013415290.1">
    <property type="nucleotide sequence ID" value="XM_013559836.2"/>
</dbReference>
<organism evidence="2 3">
    <name type="scientific">Lingula anatina</name>
    <name type="common">Brachiopod</name>
    <name type="synonym">Lingula unguis</name>
    <dbReference type="NCBI Taxonomy" id="7574"/>
    <lineage>
        <taxon>Eukaryota</taxon>
        <taxon>Metazoa</taxon>
        <taxon>Spiralia</taxon>
        <taxon>Lophotrochozoa</taxon>
        <taxon>Brachiopoda</taxon>
        <taxon>Linguliformea</taxon>
        <taxon>Lingulata</taxon>
        <taxon>Lingulida</taxon>
        <taxon>Linguloidea</taxon>
        <taxon>Lingulidae</taxon>
        <taxon>Lingula</taxon>
    </lineage>
</organism>
<accession>A0A1S3JY00</accession>
<feature type="region of interest" description="Disordered" evidence="1">
    <location>
        <begin position="34"/>
        <end position="74"/>
    </location>
</feature>
<dbReference type="AlphaFoldDB" id="A0A1S3JY00"/>
<protein>
    <submittedName>
        <fullName evidence="3">Uncharacterized protein LOC106177148</fullName>
    </submittedName>
</protein>
<proteinExistence type="predicted"/>
<feature type="region of interest" description="Disordered" evidence="1">
    <location>
        <begin position="551"/>
        <end position="570"/>
    </location>
</feature>